<keyword evidence="2" id="KW-1185">Reference proteome</keyword>
<reference evidence="1" key="1">
    <citation type="submission" date="2022-11" db="EMBL/GenBank/DDBJ databases">
        <title>Identification and genomic analyses of a novel endophytic actinobacterium Streptomyces endophytica sp. nov. with potential for biocontrol of Yam anthracnose.</title>
        <authorList>
            <person name="Huang X."/>
        </authorList>
    </citation>
    <scope>NUCLEOTIDE SEQUENCE</scope>
    <source>
        <strain evidence="1">HNM0140</strain>
    </source>
</reference>
<sequence length="142" mass="15426">MSAIERLWTDYNLPTLDALHFPDGRSYEVEMDSAAPSGMKLVEAFDLEEFLEEEPGWVTPVDGQRSVPLTDGGVLWGGEGAHGSNGFCARLNADLTLVWVIFFQVSNPFTEVQVSGDIAVFNSTSGVSITVDINDPLRSVST</sequence>
<gene>
    <name evidence="1" type="ORF">OJ254_05105</name>
</gene>
<organism evidence="1 2">
    <name type="scientific">Streptomyces endophytica</name>
    <dbReference type="NCBI Taxonomy" id="2991496"/>
    <lineage>
        <taxon>Bacteria</taxon>
        <taxon>Bacillati</taxon>
        <taxon>Actinomycetota</taxon>
        <taxon>Actinomycetes</taxon>
        <taxon>Kitasatosporales</taxon>
        <taxon>Streptomycetaceae</taxon>
        <taxon>Streptomyces</taxon>
    </lineage>
</organism>
<evidence type="ECO:0000313" key="1">
    <source>
        <dbReference type="EMBL" id="UZJ29919.1"/>
    </source>
</evidence>
<evidence type="ECO:0000313" key="2">
    <source>
        <dbReference type="Proteomes" id="UP001164959"/>
    </source>
</evidence>
<accession>A0ABY6P7Z0</accession>
<dbReference type="Proteomes" id="UP001164959">
    <property type="component" value="Chromosome"/>
</dbReference>
<dbReference type="EMBL" id="CP110636">
    <property type="protein sequence ID" value="UZJ29919.1"/>
    <property type="molecule type" value="Genomic_DNA"/>
</dbReference>
<name>A0ABY6P7Z0_9ACTN</name>
<protein>
    <submittedName>
        <fullName evidence="1">Uncharacterized protein</fullName>
    </submittedName>
</protein>
<proteinExistence type="predicted"/>
<dbReference type="RefSeq" id="WP_265361420.1">
    <property type="nucleotide sequence ID" value="NZ_CP110636.1"/>
</dbReference>